<dbReference type="InterPro" id="IPR036855">
    <property type="entry name" value="Znf_CCCH_sf"/>
</dbReference>
<dbReference type="Gene3D" id="4.10.1000.10">
    <property type="entry name" value="Zinc finger, CCCH-type"/>
    <property type="match status" value="1"/>
</dbReference>
<dbReference type="PROSITE" id="PS50103">
    <property type="entry name" value="ZF_C3H1"/>
    <property type="match status" value="1"/>
</dbReference>
<dbReference type="InterPro" id="IPR000571">
    <property type="entry name" value="Znf_CCCH"/>
</dbReference>
<dbReference type="SMART" id="SM00356">
    <property type="entry name" value="ZnF_C3H1"/>
    <property type="match status" value="1"/>
</dbReference>
<evidence type="ECO:0000256" key="5">
    <source>
        <dbReference type="SAM" id="MobiDB-lite"/>
    </source>
</evidence>
<dbReference type="EMBL" id="JANTQA010000033">
    <property type="protein sequence ID" value="KAJ3437316.1"/>
    <property type="molecule type" value="Genomic_DNA"/>
</dbReference>
<evidence type="ECO:0000256" key="4">
    <source>
        <dbReference type="PROSITE-ProRule" id="PRU00723"/>
    </source>
</evidence>
<feature type="zinc finger region" description="C3H1-type" evidence="4">
    <location>
        <begin position="39"/>
        <end position="66"/>
    </location>
</feature>
<evidence type="ECO:0000313" key="7">
    <source>
        <dbReference type="EMBL" id="KAJ3437316.1"/>
    </source>
</evidence>
<dbReference type="Pfam" id="PF00642">
    <property type="entry name" value="zf-CCCH"/>
    <property type="match status" value="1"/>
</dbReference>
<comment type="caution">
    <text evidence="7">The sequence shown here is derived from an EMBL/GenBank/DDBJ whole genome shotgun (WGS) entry which is preliminary data.</text>
</comment>
<evidence type="ECO:0000256" key="1">
    <source>
        <dbReference type="ARBA" id="ARBA00022723"/>
    </source>
</evidence>
<accession>A0AAV7Z821</accession>
<name>A0AAV7Z821_9EUKA</name>
<sequence>MHHSYPEQLYPQQLIEDISGNKAIFFGSKTIIYNKFDPRLYTVPCKYWKTGNCKMGEHCRFLHGENLSDDPRRPEYTGPPVCITSDGKYKEIPMNSFLENYLENNYPTTMNNQMENSQNYQTKNLIGGYSSREYYEQTSNNSFPENMTNNNQLPKQTQRIEQFQIENNEKQKSNTKTKNEKQKSNTNSNLKIFKLTREDTRLEKLISRYGRKPFLELIILYSNDKVIKNYSIQLRKKLIVNGIDVYLKYQNNLDKIIKSEELSTIISKSIADFLIVVGDRNLKNKTCHVRKKGKLVEMGIGNVIGKIWYDWDQSTKICDYKFGFKVFLKNKNDTEKNHLSQLLNNISEKNEGYTRKELFLLLARHTNLGDIESKIQKLTKLFSTFLEYSQMTININSTSLLGISQRILLKTQNSIKFFKRSLIISKQMINQFKVQLQLTQENQLRYQRGKIVSSSFIPKNKCPRIPIKLKTELLEVLKQAFAIIEKIEKSISQYIKNNQQNFSNISTTFSSIKKDLLFLNNNKQTQNNNNNVKYQKQVDEEGEKIFERLKNQFFEFLNGINILKLGYNETLVKQIEKQQRNLQQKRLSSINKNTNLKNTRILRVYSQPSFNLKTNKSNFQSILGNLSTGNIKGLEKNTNVVSSSQSLSSLQSLYKK</sequence>
<evidence type="ECO:0000313" key="8">
    <source>
        <dbReference type="Proteomes" id="UP001146793"/>
    </source>
</evidence>
<protein>
    <submittedName>
        <fullName evidence="7">Zinc finger ccch domain protein-related</fullName>
    </submittedName>
</protein>
<feature type="compositionally biased region" description="Basic and acidic residues" evidence="5">
    <location>
        <begin position="167"/>
        <end position="183"/>
    </location>
</feature>
<evidence type="ECO:0000259" key="6">
    <source>
        <dbReference type="PROSITE" id="PS50103"/>
    </source>
</evidence>
<dbReference type="AlphaFoldDB" id="A0AAV7Z821"/>
<dbReference type="GO" id="GO:0008270">
    <property type="term" value="F:zinc ion binding"/>
    <property type="evidence" value="ECO:0007669"/>
    <property type="project" value="UniProtKB-KW"/>
</dbReference>
<organism evidence="7 8">
    <name type="scientific">Anaeramoeba flamelloides</name>
    <dbReference type="NCBI Taxonomy" id="1746091"/>
    <lineage>
        <taxon>Eukaryota</taxon>
        <taxon>Metamonada</taxon>
        <taxon>Anaeramoebidae</taxon>
        <taxon>Anaeramoeba</taxon>
    </lineage>
</organism>
<evidence type="ECO:0000256" key="2">
    <source>
        <dbReference type="ARBA" id="ARBA00022771"/>
    </source>
</evidence>
<keyword evidence="1 4" id="KW-0479">Metal-binding</keyword>
<dbReference type="Proteomes" id="UP001146793">
    <property type="component" value="Unassembled WGS sequence"/>
</dbReference>
<gene>
    <name evidence="7" type="ORF">M0812_16476</name>
</gene>
<reference evidence="7" key="1">
    <citation type="submission" date="2022-08" db="EMBL/GenBank/DDBJ databases">
        <title>Novel sulphate-reducing endosymbionts in the free-living metamonad Anaeramoeba.</title>
        <authorList>
            <person name="Jerlstrom-Hultqvist J."/>
            <person name="Cepicka I."/>
            <person name="Gallot-Lavallee L."/>
            <person name="Salas-Leiva D."/>
            <person name="Curtis B.A."/>
            <person name="Zahonova K."/>
            <person name="Pipaliya S."/>
            <person name="Dacks J."/>
            <person name="Roger A.J."/>
        </authorList>
    </citation>
    <scope>NUCLEOTIDE SEQUENCE</scope>
    <source>
        <strain evidence="7">Busselton2</strain>
    </source>
</reference>
<dbReference type="SUPFAM" id="SSF90229">
    <property type="entry name" value="CCCH zinc finger"/>
    <property type="match status" value="1"/>
</dbReference>
<keyword evidence="3 4" id="KW-0862">Zinc</keyword>
<keyword evidence="2 4" id="KW-0863">Zinc-finger</keyword>
<proteinExistence type="predicted"/>
<feature type="region of interest" description="Disordered" evidence="5">
    <location>
        <begin position="166"/>
        <end position="188"/>
    </location>
</feature>
<evidence type="ECO:0000256" key="3">
    <source>
        <dbReference type="ARBA" id="ARBA00022833"/>
    </source>
</evidence>
<feature type="domain" description="C3H1-type" evidence="6">
    <location>
        <begin position="39"/>
        <end position="66"/>
    </location>
</feature>